<dbReference type="InterPro" id="IPR025661">
    <property type="entry name" value="Pept_asp_AS"/>
</dbReference>
<sequence>MASTMEKQLINVLLIILGFSAYQAASRTLQATTMSLRHEQWIARHGRKYHSDAEKEMRLEIFKDNVEFIESFNRASNRSYKLAVNKFADLTNEEFLASYTGNTILPLSQRSAGTPFRDENEFAGPDNLDWRLEGAVTPVKNQQSCGSCWAFSAVAAIEGIIKIKTGQLVSLSEQDILDCDGTPNGCDGSALDTGFKFVQNQGITTEDAYPYRAVEGTCSANNNPVTAKISGYQAVASADETALLNAVANQPVSVAVDPSPFQFYATGIITGECGTTLTHAITAVGYGTDDDGTKYWICKNSWGSDWGEEGYVKLQRDVAAKEGMCGIAINAIYPVA</sequence>
<evidence type="ECO:0000256" key="1">
    <source>
        <dbReference type="ARBA" id="ARBA00008455"/>
    </source>
</evidence>
<dbReference type="Pfam" id="PF08246">
    <property type="entry name" value="Inhibitor_I29"/>
    <property type="match status" value="1"/>
</dbReference>
<evidence type="ECO:0000256" key="2">
    <source>
        <dbReference type="ARBA" id="ARBA00022670"/>
    </source>
</evidence>
<protein>
    <submittedName>
        <fullName evidence="10">Uncharacterized protein</fullName>
    </submittedName>
</protein>
<dbReference type="AlphaFoldDB" id="A0AA88R8T8"/>
<keyword evidence="11" id="KW-1185">Reference proteome</keyword>
<evidence type="ECO:0000259" key="8">
    <source>
        <dbReference type="SMART" id="SM00645"/>
    </source>
</evidence>
<keyword evidence="5" id="KW-0788">Thiol protease</keyword>
<dbReference type="InterPro" id="IPR013201">
    <property type="entry name" value="Prot_inhib_I29"/>
</dbReference>
<dbReference type="InterPro" id="IPR013128">
    <property type="entry name" value="Peptidase_C1A"/>
</dbReference>
<dbReference type="Pfam" id="PF00112">
    <property type="entry name" value="Peptidase_C1"/>
    <property type="match status" value="1"/>
</dbReference>
<dbReference type="Proteomes" id="UP001187471">
    <property type="component" value="Unassembled WGS sequence"/>
</dbReference>
<dbReference type="SUPFAM" id="SSF54001">
    <property type="entry name" value="Cysteine proteinases"/>
    <property type="match status" value="1"/>
</dbReference>
<dbReference type="PRINTS" id="PR00705">
    <property type="entry name" value="PAPAIN"/>
</dbReference>
<accession>A0AA88R8T8</accession>
<dbReference type="GO" id="GO:0008234">
    <property type="term" value="F:cysteine-type peptidase activity"/>
    <property type="evidence" value="ECO:0007669"/>
    <property type="project" value="UniProtKB-KW"/>
</dbReference>
<dbReference type="FunFam" id="3.90.70.10:FF:000067">
    <property type="entry name" value="Senescence-specific cysteine protease"/>
    <property type="match status" value="1"/>
</dbReference>
<keyword evidence="4" id="KW-0378">Hydrolase</keyword>
<dbReference type="InterPro" id="IPR000169">
    <property type="entry name" value="Pept_cys_AS"/>
</dbReference>
<dbReference type="PROSITE" id="PS00640">
    <property type="entry name" value="THIOL_PROTEASE_ASN"/>
    <property type="match status" value="1"/>
</dbReference>
<dbReference type="PROSITE" id="PS00139">
    <property type="entry name" value="THIOL_PROTEASE_CYS"/>
    <property type="match status" value="1"/>
</dbReference>
<evidence type="ECO:0000256" key="3">
    <source>
        <dbReference type="ARBA" id="ARBA00022729"/>
    </source>
</evidence>
<name>A0AA88R8T8_9ASTE</name>
<dbReference type="CDD" id="cd02248">
    <property type="entry name" value="Peptidase_C1A"/>
    <property type="match status" value="1"/>
</dbReference>
<evidence type="ECO:0000259" key="9">
    <source>
        <dbReference type="SMART" id="SM00848"/>
    </source>
</evidence>
<feature type="chain" id="PRO_5041684015" evidence="7">
    <location>
        <begin position="26"/>
        <end position="336"/>
    </location>
</feature>
<feature type="domain" description="Peptidase C1A papain C-terminal" evidence="8">
    <location>
        <begin position="124"/>
        <end position="335"/>
    </location>
</feature>
<evidence type="ECO:0000313" key="11">
    <source>
        <dbReference type="Proteomes" id="UP001187471"/>
    </source>
</evidence>
<dbReference type="PANTHER" id="PTHR12411">
    <property type="entry name" value="CYSTEINE PROTEASE FAMILY C1-RELATED"/>
    <property type="match status" value="1"/>
</dbReference>
<evidence type="ECO:0000313" key="10">
    <source>
        <dbReference type="EMBL" id="KAK2984202.1"/>
    </source>
</evidence>
<dbReference type="InterPro" id="IPR025660">
    <property type="entry name" value="Pept_his_AS"/>
</dbReference>
<keyword evidence="2" id="KW-0645">Protease</keyword>
<dbReference type="PROSITE" id="PS00639">
    <property type="entry name" value="THIOL_PROTEASE_HIS"/>
    <property type="match status" value="1"/>
</dbReference>
<dbReference type="GO" id="GO:0006508">
    <property type="term" value="P:proteolysis"/>
    <property type="evidence" value="ECO:0007669"/>
    <property type="project" value="UniProtKB-KW"/>
</dbReference>
<evidence type="ECO:0000256" key="6">
    <source>
        <dbReference type="ARBA" id="ARBA00023157"/>
    </source>
</evidence>
<dbReference type="SMART" id="SM00645">
    <property type="entry name" value="Pept_C1"/>
    <property type="match status" value="1"/>
</dbReference>
<proteinExistence type="inferred from homology"/>
<comment type="similarity">
    <text evidence="1">Belongs to the peptidase C1 family.</text>
</comment>
<feature type="signal peptide" evidence="7">
    <location>
        <begin position="1"/>
        <end position="25"/>
    </location>
</feature>
<reference evidence="10" key="1">
    <citation type="submission" date="2022-12" db="EMBL/GenBank/DDBJ databases">
        <title>Draft genome assemblies for two species of Escallonia (Escalloniales).</title>
        <authorList>
            <person name="Chanderbali A."/>
            <person name="Dervinis C."/>
            <person name="Anghel I."/>
            <person name="Soltis D."/>
            <person name="Soltis P."/>
            <person name="Zapata F."/>
        </authorList>
    </citation>
    <scope>NUCLEOTIDE SEQUENCE</scope>
    <source>
        <strain evidence="10">UCBG92.1500</strain>
        <tissue evidence="10">Leaf</tissue>
    </source>
</reference>
<dbReference type="Gene3D" id="3.90.70.10">
    <property type="entry name" value="Cysteine proteinases"/>
    <property type="match status" value="1"/>
</dbReference>
<keyword evidence="6" id="KW-1015">Disulfide bond</keyword>
<evidence type="ECO:0000256" key="5">
    <source>
        <dbReference type="ARBA" id="ARBA00022807"/>
    </source>
</evidence>
<evidence type="ECO:0000256" key="4">
    <source>
        <dbReference type="ARBA" id="ARBA00022801"/>
    </source>
</evidence>
<dbReference type="EMBL" id="JAVXUO010001254">
    <property type="protein sequence ID" value="KAK2984202.1"/>
    <property type="molecule type" value="Genomic_DNA"/>
</dbReference>
<dbReference type="InterPro" id="IPR038765">
    <property type="entry name" value="Papain-like_cys_pep_sf"/>
</dbReference>
<dbReference type="InterPro" id="IPR000668">
    <property type="entry name" value="Peptidase_C1A_C"/>
</dbReference>
<gene>
    <name evidence="10" type="ORF">RJ640_017315</name>
</gene>
<feature type="domain" description="Cathepsin propeptide inhibitor" evidence="9">
    <location>
        <begin position="38"/>
        <end position="95"/>
    </location>
</feature>
<comment type="caution">
    <text evidence="10">The sequence shown here is derived from an EMBL/GenBank/DDBJ whole genome shotgun (WGS) entry which is preliminary data.</text>
</comment>
<evidence type="ECO:0000256" key="7">
    <source>
        <dbReference type="SAM" id="SignalP"/>
    </source>
</evidence>
<keyword evidence="3 7" id="KW-0732">Signal</keyword>
<dbReference type="InterPro" id="IPR039417">
    <property type="entry name" value="Peptidase_C1A_papain-like"/>
</dbReference>
<organism evidence="10 11">
    <name type="scientific">Escallonia rubra</name>
    <dbReference type="NCBI Taxonomy" id="112253"/>
    <lineage>
        <taxon>Eukaryota</taxon>
        <taxon>Viridiplantae</taxon>
        <taxon>Streptophyta</taxon>
        <taxon>Embryophyta</taxon>
        <taxon>Tracheophyta</taxon>
        <taxon>Spermatophyta</taxon>
        <taxon>Magnoliopsida</taxon>
        <taxon>eudicotyledons</taxon>
        <taxon>Gunneridae</taxon>
        <taxon>Pentapetalae</taxon>
        <taxon>asterids</taxon>
        <taxon>campanulids</taxon>
        <taxon>Escalloniales</taxon>
        <taxon>Escalloniaceae</taxon>
        <taxon>Escallonia</taxon>
    </lineage>
</organism>
<dbReference type="SMART" id="SM00848">
    <property type="entry name" value="Inhibitor_I29"/>
    <property type="match status" value="1"/>
</dbReference>